<organism evidence="2 3">
    <name type="scientific">Athelia psychrophila</name>
    <dbReference type="NCBI Taxonomy" id="1759441"/>
    <lineage>
        <taxon>Eukaryota</taxon>
        <taxon>Fungi</taxon>
        <taxon>Dikarya</taxon>
        <taxon>Basidiomycota</taxon>
        <taxon>Agaricomycotina</taxon>
        <taxon>Agaricomycetes</taxon>
        <taxon>Agaricomycetidae</taxon>
        <taxon>Atheliales</taxon>
        <taxon>Atheliaceae</taxon>
        <taxon>Athelia</taxon>
    </lineage>
</organism>
<dbReference type="Pfam" id="PF12796">
    <property type="entry name" value="Ank_2"/>
    <property type="match status" value="1"/>
</dbReference>
<protein>
    <submittedName>
        <fullName evidence="2">Ankyrin</fullName>
    </submittedName>
</protein>
<dbReference type="PANTHER" id="PTHR24118:SF99">
    <property type="entry name" value="POTE ANKYRIN DOMAIN FAMILY MEMBER 3C-RELATED"/>
    <property type="match status" value="1"/>
</dbReference>
<dbReference type="Gene3D" id="1.25.40.20">
    <property type="entry name" value="Ankyrin repeat-containing domain"/>
    <property type="match status" value="1"/>
</dbReference>
<feature type="repeat" description="ANK" evidence="1">
    <location>
        <begin position="1"/>
        <end position="17"/>
    </location>
</feature>
<gene>
    <name evidence="2" type="ORF">FIBSPDRAFT_894256</name>
</gene>
<dbReference type="InterPro" id="IPR002110">
    <property type="entry name" value="Ankyrin_rpt"/>
</dbReference>
<reference evidence="2 3" key="1">
    <citation type="journal article" date="2016" name="Mol. Biol. Evol.">
        <title>Comparative Genomics of Early-Diverging Mushroom-Forming Fungi Provides Insights into the Origins of Lignocellulose Decay Capabilities.</title>
        <authorList>
            <person name="Nagy L.G."/>
            <person name="Riley R."/>
            <person name="Tritt A."/>
            <person name="Adam C."/>
            <person name="Daum C."/>
            <person name="Floudas D."/>
            <person name="Sun H."/>
            <person name="Yadav J.S."/>
            <person name="Pangilinan J."/>
            <person name="Larsson K.H."/>
            <person name="Matsuura K."/>
            <person name="Barry K."/>
            <person name="Labutti K."/>
            <person name="Kuo R."/>
            <person name="Ohm R.A."/>
            <person name="Bhattacharya S.S."/>
            <person name="Shirouzu T."/>
            <person name="Yoshinaga Y."/>
            <person name="Martin F.M."/>
            <person name="Grigoriev I.V."/>
            <person name="Hibbett D.S."/>
        </authorList>
    </citation>
    <scope>NUCLEOTIDE SEQUENCE [LARGE SCALE GENOMIC DNA]</scope>
    <source>
        <strain evidence="2 3">CBS 109695</strain>
    </source>
</reference>
<dbReference type="Proteomes" id="UP000076532">
    <property type="component" value="Unassembled WGS sequence"/>
</dbReference>
<name>A0A166G6V6_9AGAM</name>
<dbReference type="SMART" id="SM00248">
    <property type="entry name" value="ANK"/>
    <property type="match status" value="3"/>
</dbReference>
<accession>A0A166G6V6</accession>
<dbReference type="PROSITE" id="PS50297">
    <property type="entry name" value="ANK_REP_REGION"/>
    <property type="match status" value="2"/>
</dbReference>
<dbReference type="PANTHER" id="PTHR24118">
    <property type="entry name" value="POTE ANKYRIN DOMAIN"/>
    <property type="match status" value="1"/>
</dbReference>
<dbReference type="Pfam" id="PF13637">
    <property type="entry name" value="Ank_4"/>
    <property type="match status" value="1"/>
</dbReference>
<proteinExistence type="predicted"/>
<evidence type="ECO:0000313" key="2">
    <source>
        <dbReference type="EMBL" id="KZP17523.1"/>
    </source>
</evidence>
<dbReference type="PROSITE" id="PS50088">
    <property type="entry name" value="ANK_REPEAT"/>
    <property type="match status" value="3"/>
</dbReference>
<evidence type="ECO:0000256" key="1">
    <source>
        <dbReference type="PROSITE-ProRule" id="PRU00023"/>
    </source>
</evidence>
<dbReference type="SUPFAM" id="SSF48403">
    <property type="entry name" value="Ankyrin repeat"/>
    <property type="match status" value="1"/>
</dbReference>
<feature type="repeat" description="ANK" evidence="1">
    <location>
        <begin position="18"/>
        <end position="56"/>
    </location>
</feature>
<dbReference type="InterPro" id="IPR036770">
    <property type="entry name" value="Ankyrin_rpt-contain_sf"/>
</dbReference>
<dbReference type="AlphaFoldDB" id="A0A166G6V6"/>
<dbReference type="STRING" id="436010.A0A166G6V6"/>
<keyword evidence="1" id="KW-0040">ANK repeat</keyword>
<dbReference type="OrthoDB" id="194358at2759"/>
<dbReference type="EMBL" id="KV417582">
    <property type="protein sequence ID" value="KZP17523.1"/>
    <property type="molecule type" value="Genomic_DNA"/>
</dbReference>
<keyword evidence="3" id="KW-1185">Reference proteome</keyword>
<sequence>MLRFLVEHGADVNMLDKHGATALHIVSQSLYGNNYGPDTVVQFLVEHGADVNIQDKDGATVLHIASQRFHRNHNFDAMVRFLVTHGADVNFLGKDRAAALHIAAEQGEAAMVEYLFDDDTDDDTDVIMQGELGMTARKYIILTIDMSPLTD</sequence>
<evidence type="ECO:0000313" key="3">
    <source>
        <dbReference type="Proteomes" id="UP000076532"/>
    </source>
</evidence>
<feature type="repeat" description="ANK" evidence="1">
    <location>
        <begin position="57"/>
        <end position="94"/>
    </location>
</feature>